<reference evidence="2 3" key="1">
    <citation type="submission" date="2021-04" db="EMBL/GenBank/DDBJ databases">
        <authorList>
            <person name="Bliznina A."/>
        </authorList>
    </citation>
    <scope>NUCLEOTIDE SEQUENCE [LARGE SCALE GENOMIC DNA]</scope>
</reference>
<gene>
    <name evidence="2" type="ORF">OKIOD_LOCUS1398</name>
</gene>
<protein>
    <submittedName>
        <fullName evidence="2">Oidioi.mRNA.OKI2018_I69.PAR.g9840.t1.cds</fullName>
    </submittedName>
</protein>
<proteinExistence type="predicted"/>
<name>A0ABN7RRZ5_OIKDI</name>
<feature type="region of interest" description="Disordered" evidence="1">
    <location>
        <begin position="137"/>
        <end position="158"/>
    </location>
</feature>
<keyword evidence="3" id="KW-1185">Reference proteome</keyword>
<accession>A0ABN7RRZ5</accession>
<dbReference type="Proteomes" id="UP001158576">
    <property type="component" value="Chromosome PAR"/>
</dbReference>
<evidence type="ECO:0000313" key="3">
    <source>
        <dbReference type="Proteomes" id="UP001158576"/>
    </source>
</evidence>
<dbReference type="EMBL" id="OU015568">
    <property type="protein sequence ID" value="CAG5081315.1"/>
    <property type="molecule type" value="Genomic_DNA"/>
</dbReference>
<sequence>MGFFDDYDIPCYSEVAYNPQMELYLCDITDMDISEGHVIGFRTQHHYGNFNDCSMKITREDPTKAINIYIEYIDLEPGADFLWINDNAQSTVSNKLVSLDQDIVEFRFTSDWNNYNFNGVRMMIMLGEHETGCDFAGSRSMKDARKPKSLMKKRTDSQ</sequence>
<organism evidence="2 3">
    <name type="scientific">Oikopleura dioica</name>
    <name type="common">Tunicate</name>
    <dbReference type="NCBI Taxonomy" id="34765"/>
    <lineage>
        <taxon>Eukaryota</taxon>
        <taxon>Metazoa</taxon>
        <taxon>Chordata</taxon>
        <taxon>Tunicata</taxon>
        <taxon>Appendicularia</taxon>
        <taxon>Copelata</taxon>
        <taxon>Oikopleuridae</taxon>
        <taxon>Oikopleura</taxon>
    </lineage>
</organism>
<evidence type="ECO:0000313" key="2">
    <source>
        <dbReference type="EMBL" id="CAG5081315.1"/>
    </source>
</evidence>
<evidence type="ECO:0000256" key="1">
    <source>
        <dbReference type="SAM" id="MobiDB-lite"/>
    </source>
</evidence>